<evidence type="ECO:0000256" key="3">
    <source>
        <dbReference type="SAM" id="MobiDB-lite"/>
    </source>
</evidence>
<evidence type="ECO:0000259" key="4">
    <source>
        <dbReference type="PROSITE" id="PS50102"/>
    </source>
</evidence>
<dbReference type="GO" id="GO:1990904">
    <property type="term" value="C:ribonucleoprotein complex"/>
    <property type="evidence" value="ECO:0007669"/>
    <property type="project" value="UniProtKB-UniRule"/>
</dbReference>
<dbReference type="GO" id="GO:0005634">
    <property type="term" value="C:nucleus"/>
    <property type="evidence" value="ECO:0007669"/>
    <property type="project" value="InterPro"/>
</dbReference>
<dbReference type="SMART" id="SM00715">
    <property type="entry name" value="LA"/>
    <property type="match status" value="1"/>
</dbReference>
<evidence type="ECO:0000259" key="6">
    <source>
        <dbReference type="PROSITE" id="PS51939"/>
    </source>
</evidence>
<dbReference type="SMART" id="SM00360">
    <property type="entry name" value="RRM"/>
    <property type="match status" value="1"/>
</dbReference>
<sequence>MAGVQEIPEVVSAADLKKDVAESAAADAVALDSKVAERVVGQVKHYFSDASLNHDNFMRKSVAENGGWVEFSTLIRFNKLRQLLGVPEEPVAGKRGGKPARPAPVAQKFVDMLAATVRGGVGAEDAVEVSETAVRRKEAFEASGEWYARTVHVKGLAYGKERANAIEELTAFFAQHGDVTLLRLRRNPKTKAFKGNLLVEFATVEQAEAVAKMADLVFEGSALAPVLLAAYHDEKQAADEYIQIELQRPGESYPTHEEWCVAHGRQPPAPAAKGAKGAAKGAAPKEFEAVPGMLLAFSGVEGELGIAALKRALGAAGDVRFVDIAPGASEGIVRFREPIAAQVLETHADGLSIEGSDAVLKLASVDEDAEKAFYERAKAASERAASNGGGKRSDRRDGGAGQQRRSKRARN</sequence>
<dbReference type="PROSITE" id="PS50102">
    <property type="entry name" value="RRM"/>
    <property type="match status" value="1"/>
</dbReference>
<name>A0A9W8EHR6_9FUNG</name>
<feature type="domain" description="RRM" evidence="4">
    <location>
        <begin position="149"/>
        <end position="249"/>
    </location>
</feature>
<protein>
    <submittedName>
        <fullName evidence="7">Uncharacterized protein</fullName>
    </submittedName>
</protein>
<dbReference type="OrthoDB" id="439993at2759"/>
<dbReference type="Proteomes" id="UP001150907">
    <property type="component" value="Unassembled WGS sequence"/>
</dbReference>
<dbReference type="EMBL" id="JANBQF010000017">
    <property type="protein sequence ID" value="KAJ2007818.1"/>
    <property type="molecule type" value="Genomic_DNA"/>
</dbReference>
<dbReference type="InterPro" id="IPR035979">
    <property type="entry name" value="RBD_domain_sf"/>
</dbReference>
<dbReference type="AlphaFoldDB" id="A0A9W8EHR6"/>
<feature type="domain" description="HTH La-type RNA-binding" evidence="5">
    <location>
        <begin position="29"/>
        <end position="149"/>
    </location>
</feature>
<dbReference type="SUPFAM" id="SSF54928">
    <property type="entry name" value="RNA-binding domain, RBD"/>
    <property type="match status" value="1"/>
</dbReference>
<proteinExistence type="predicted"/>
<reference evidence="7" key="1">
    <citation type="submission" date="2022-07" db="EMBL/GenBank/DDBJ databases">
        <title>Phylogenomic reconstructions and comparative analyses of Kickxellomycotina fungi.</title>
        <authorList>
            <person name="Reynolds N.K."/>
            <person name="Stajich J.E."/>
            <person name="Barry K."/>
            <person name="Grigoriev I.V."/>
            <person name="Crous P."/>
            <person name="Smith M.E."/>
        </authorList>
    </citation>
    <scope>NUCLEOTIDE SEQUENCE</scope>
    <source>
        <strain evidence="7">IMI 214461</strain>
    </source>
</reference>
<dbReference type="Pfam" id="PF05383">
    <property type="entry name" value="La"/>
    <property type="match status" value="1"/>
</dbReference>
<evidence type="ECO:0000256" key="1">
    <source>
        <dbReference type="ARBA" id="ARBA00022884"/>
    </source>
</evidence>
<accession>A0A9W8EHR6</accession>
<dbReference type="InterPro" id="IPR036390">
    <property type="entry name" value="WH_DNA-bd_sf"/>
</dbReference>
<dbReference type="GO" id="GO:0003723">
    <property type="term" value="F:RNA binding"/>
    <property type="evidence" value="ECO:0007669"/>
    <property type="project" value="UniProtKB-UniRule"/>
</dbReference>
<gene>
    <name evidence="7" type="ORF">H4R26_000548</name>
</gene>
<evidence type="ECO:0000256" key="2">
    <source>
        <dbReference type="PROSITE-ProRule" id="PRU00332"/>
    </source>
</evidence>
<dbReference type="Pfam" id="PF00076">
    <property type="entry name" value="RRM_1"/>
    <property type="match status" value="1"/>
</dbReference>
<dbReference type="PROSITE" id="PS51939">
    <property type="entry name" value="XRRM"/>
    <property type="match status" value="1"/>
</dbReference>
<dbReference type="InterPro" id="IPR006630">
    <property type="entry name" value="La_HTH"/>
</dbReference>
<keyword evidence="8" id="KW-1185">Reference proteome</keyword>
<keyword evidence="1 2" id="KW-0694">RNA-binding</keyword>
<dbReference type="InterPro" id="IPR014886">
    <property type="entry name" value="La_xRRM"/>
</dbReference>
<dbReference type="Pfam" id="PF08777">
    <property type="entry name" value="RRM_3"/>
    <property type="match status" value="1"/>
</dbReference>
<evidence type="ECO:0000313" key="8">
    <source>
        <dbReference type="Proteomes" id="UP001150907"/>
    </source>
</evidence>
<evidence type="ECO:0000313" key="7">
    <source>
        <dbReference type="EMBL" id="KAJ2007818.1"/>
    </source>
</evidence>
<dbReference type="Gene3D" id="1.10.10.10">
    <property type="entry name" value="Winged helix-like DNA-binding domain superfamily/Winged helix DNA-binding domain"/>
    <property type="match status" value="1"/>
</dbReference>
<dbReference type="SUPFAM" id="SSF46785">
    <property type="entry name" value="Winged helix' DNA-binding domain"/>
    <property type="match status" value="1"/>
</dbReference>
<dbReference type="InterPro" id="IPR000504">
    <property type="entry name" value="RRM_dom"/>
</dbReference>
<dbReference type="Gene3D" id="3.30.70.330">
    <property type="match status" value="2"/>
</dbReference>
<dbReference type="GO" id="GO:0006396">
    <property type="term" value="P:RNA processing"/>
    <property type="evidence" value="ECO:0007669"/>
    <property type="project" value="InterPro"/>
</dbReference>
<organism evidence="7 8">
    <name type="scientific">Coemansia thaxteri</name>
    <dbReference type="NCBI Taxonomy" id="2663907"/>
    <lineage>
        <taxon>Eukaryota</taxon>
        <taxon>Fungi</taxon>
        <taxon>Fungi incertae sedis</taxon>
        <taxon>Zoopagomycota</taxon>
        <taxon>Kickxellomycotina</taxon>
        <taxon>Kickxellomycetes</taxon>
        <taxon>Kickxellales</taxon>
        <taxon>Kickxellaceae</taxon>
        <taxon>Coemansia</taxon>
    </lineage>
</organism>
<feature type="domain" description="XRRM" evidence="6">
    <location>
        <begin position="288"/>
        <end position="407"/>
    </location>
</feature>
<evidence type="ECO:0000259" key="5">
    <source>
        <dbReference type="PROSITE" id="PS50961"/>
    </source>
</evidence>
<dbReference type="InterPro" id="IPR012677">
    <property type="entry name" value="Nucleotide-bd_a/b_plait_sf"/>
</dbReference>
<dbReference type="InterPro" id="IPR036388">
    <property type="entry name" value="WH-like_DNA-bd_sf"/>
</dbReference>
<feature type="region of interest" description="Disordered" evidence="3">
    <location>
        <begin position="377"/>
        <end position="411"/>
    </location>
</feature>
<dbReference type="PRINTS" id="PR00302">
    <property type="entry name" value="LUPUSLA"/>
</dbReference>
<comment type="caution">
    <text evidence="7">The sequence shown here is derived from an EMBL/GenBank/DDBJ whole genome shotgun (WGS) entry which is preliminary data.</text>
</comment>
<dbReference type="InterPro" id="IPR002344">
    <property type="entry name" value="Lupus_La"/>
</dbReference>
<dbReference type="PROSITE" id="PS50961">
    <property type="entry name" value="HTH_LA"/>
    <property type="match status" value="1"/>
</dbReference>
<dbReference type="CDD" id="cd12291">
    <property type="entry name" value="RRM1_La"/>
    <property type="match status" value="1"/>
</dbReference>